<evidence type="ECO:0000256" key="13">
    <source>
        <dbReference type="ARBA" id="ARBA00032464"/>
    </source>
</evidence>
<reference evidence="17" key="2">
    <citation type="submission" date="2021-08" db="EMBL/GenBank/DDBJ databases">
        <authorList>
            <person name="Eriksson T."/>
        </authorList>
    </citation>
    <scope>NUCLEOTIDE SEQUENCE</scope>
    <source>
        <strain evidence="17">Stoneville</strain>
        <tissue evidence="17">Whole head</tissue>
    </source>
</reference>
<feature type="binding site" evidence="15">
    <location>
        <position position="2082"/>
    </location>
    <ligand>
        <name>a divalent metal cation</name>
        <dbReference type="ChEBI" id="CHEBI:60240"/>
    </ligand>
</feature>
<evidence type="ECO:0000256" key="11">
    <source>
        <dbReference type="ARBA" id="ARBA00022801"/>
    </source>
</evidence>
<evidence type="ECO:0000256" key="1">
    <source>
        <dbReference type="ARBA" id="ARBA00001589"/>
    </source>
</evidence>
<evidence type="ECO:0000256" key="10">
    <source>
        <dbReference type="ARBA" id="ARBA00022723"/>
    </source>
</evidence>
<evidence type="ECO:0000256" key="8">
    <source>
        <dbReference type="ARBA" id="ARBA00016808"/>
    </source>
</evidence>
<evidence type="ECO:0000256" key="9">
    <source>
        <dbReference type="ARBA" id="ARBA00022490"/>
    </source>
</evidence>
<proteinExistence type="inferred from homology"/>
<dbReference type="Pfam" id="PF08450">
    <property type="entry name" value="SGL"/>
    <property type="match status" value="9"/>
</dbReference>
<evidence type="ECO:0000256" key="6">
    <source>
        <dbReference type="ARBA" id="ARBA00008853"/>
    </source>
</evidence>
<comment type="cofactor">
    <cofactor evidence="15">
        <name>Zn(2+)</name>
        <dbReference type="ChEBI" id="CHEBI:29105"/>
    </cofactor>
    <text evidence="15">Binds 1 divalent metal cation per subunit.</text>
</comment>
<evidence type="ECO:0000256" key="12">
    <source>
        <dbReference type="ARBA" id="ARBA00022837"/>
    </source>
</evidence>
<dbReference type="InterPro" id="IPR005511">
    <property type="entry name" value="SMP-30"/>
</dbReference>
<feature type="domain" description="SMP-30/Gluconolactonase/LRE-like region" evidence="16">
    <location>
        <begin position="360"/>
        <end position="620"/>
    </location>
</feature>
<organism evidence="17 18">
    <name type="scientific">Tenebrio molitor</name>
    <name type="common">Yellow mealworm beetle</name>
    <dbReference type="NCBI Taxonomy" id="7067"/>
    <lineage>
        <taxon>Eukaryota</taxon>
        <taxon>Metazoa</taxon>
        <taxon>Ecdysozoa</taxon>
        <taxon>Arthropoda</taxon>
        <taxon>Hexapoda</taxon>
        <taxon>Insecta</taxon>
        <taxon>Pterygota</taxon>
        <taxon>Neoptera</taxon>
        <taxon>Endopterygota</taxon>
        <taxon>Coleoptera</taxon>
        <taxon>Polyphaga</taxon>
        <taxon>Cucujiformia</taxon>
        <taxon>Tenebrionidae</taxon>
        <taxon>Tenebrio</taxon>
    </lineage>
</organism>
<feature type="binding site" evidence="15">
    <location>
        <position position="2195"/>
    </location>
    <ligand>
        <name>substrate</name>
    </ligand>
</feature>
<keyword evidence="15" id="KW-0862">Zinc</keyword>
<evidence type="ECO:0000256" key="15">
    <source>
        <dbReference type="PIRSR" id="PIRSR605511-2"/>
    </source>
</evidence>
<comment type="cofactor">
    <cofactor evidence="4">
        <name>Mg(2+)</name>
        <dbReference type="ChEBI" id="CHEBI:18420"/>
    </cofactor>
</comment>
<evidence type="ECO:0000256" key="5">
    <source>
        <dbReference type="ARBA" id="ARBA00004496"/>
    </source>
</evidence>
<dbReference type="InterPro" id="IPR011042">
    <property type="entry name" value="6-blade_b-propeller_TolB-like"/>
</dbReference>
<feature type="domain" description="SMP-30/Gluconolactonase/LRE-like region" evidence="16">
    <location>
        <begin position="1773"/>
        <end position="2033"/>
    </location>
</feature>
<dbReference type="GO" id="GO:0019853">
    <property type="term" value="P:L-ascorbic acid biosynthetic process"/>
    <property type="evidence" value="ECO:0007669"/>
    <property type="project" value="TreeGrafter"/>
</dbReference>
<sequence length="2665" mass="291875">MSKLARVVENCVLGEGPHWDVATQTLYLVDIVGKSILKYTPETGKVAKASVSPSQTSFIVPIEGKKNQFITSLDDQLAIVSWDGESDKASVVEKLCVASCSDKSSNGKFNDAKCDSSGRLWAGAHILDPDFLKTKPLGFLYTFDHKRQLKSQVDSIKLSNGLAFNDKTKKMFYIDSLKGTVDQFDFDITTGSVSNRKEWFTLQKLSIPGIPDGMTIDSDGNLWVAVFGGGRVLKVDGSKSETLLDTIDIPAEHVTSVSFGGKNLDELYVTTAAVEFQGKKPAPPVDGSVYKVTGTGSKGLPAVNFKLSNISAIPYLQGRIRQGGGETSLNNLGNWHLKNHFKHRKIVKQQNDRVAENCVLGEGPHWDAATQALYFVDIVEKTILKYTPETGKVARASVAPHQSSFVVPIEGKKDQFVTSLDDHLAIISWDGESDKVTVVEKLCIASCSDKSSNSNFNDAKCDSSGRLWAGAHVMDPLNIAKTEPLGSLYTFDNKRQLKSQVDNIKIANGLAFNDKTKKMFHIDSLKGTVDQFDFDITAGTVSNRKVWFTLQKLSIPGIPDGMTIDSDGNLWVAVFGGGRVLKVDGSKSETLLDTIDIPAEQVTSVAFGGKNLDELYVTTAAVEIQNKKPVRPVDGAVYKVTGTGSKGLPGASFKLLTESYGLGEGPHWDVTTQSLYFLDCLGQDLVKYNPTTKKITKASAAPKQPTFIIPVQGKKNQFIISLDKELAIVSWDGESDKFTIVEKLCVADESPETADNKFNDGKCDSSGRLWAGTLNIDKEDEDKTLPLGTLYSFDAKRQLKGQVRQVRLTNGLAFNDKTKKMFYIDTLKGSVDQFDFDVTNGVITNRRVWFTLAKNNVPGKPDGMTIDTDGNLWVAVFEGARVIKVDGHKAETLLDTIQMPAQQVTSVAFGGPNLDELYVTSASFQYKGRTPPPPENGALYRITGTGSKTRIFCHTGRGEEGPVSGDTVSITETLCIVDNSPGTVRKCDPVGRLWTGTHGSVEEGLDKMSPKGTLYSFDRNLQLKSHVDKIRLSNGLVFNNQSKKMYYADTLTGIIDQFDFDVTNGAICKLIAVKKCEGANLDELCVTTGAIEFEGLKPAPPGNGATYRVTGVGARGFPGRCKMSEIERLTDSVKLGESPHWDIESQSLFYVDILGMAIYKYTPSTKKLTKASVGLNLVSFIIPVQDEKNQFVVSLGREIVRIFWNSETEDVRVIEKLAEVEESRVFVDNRFNDGKCDPSGRLWAGTLNTRAQTPLGYPPKGTLYSLDAERNVKSHVSHLRISNGMAFDAALQAMYFIDSAKGTVDRYDLDVTSGTISNCRPIFTLSKHDVSGIADGMTIDADGNLWVAIFNGGKIIKVDPRRPETLLATVEMPVKQVTSLTFGGPDLDELYVTTGAYKIDDEDLPPPDNGALYRIRNVGAKGLPAANFRFRSFYYVESWALLSTVFASLSSSTMPAKVEKITESVELGEGPHWDVATQSLYFVDIFGKAIYKYNPSTERLTKAVIGTNHVTFIIPVEGQKNKFLISIGRTLAIVTWDGESESVSNMEMICQVDNTPETLDNRFNDGKCDASGRLWAGTMGGEPANGHVKPNKGSLYSLSKQEGVKTHLTGVGISNGMAWSLDHKKFYYIDTPKGTVEEYDFDITSGTISNLQIVFSLKKHNITGALDGMTIDTDGNLWIAIFNGFRVIKIDPRRPETLLDTIPIPSKQVTSVAFGGPNLDQIYVTTASFTVDGVVLPPPHHGATYVITGSGAKGLPAREMAPKVQRVVDSVELGEGPHWDVARQSLYFVDIYGKSIHRYVPATKKHTKATIGTNHVSFIVPVEGEKNKFAVSIGRDLVLLTWDGESESVSNVEKIYEIDNTPNTLNNRFNDAKCDASGRLWAGSMGPQPVNGYVEPHKGSLVSIGPGKKVKTQLSKVGISNGLAWSLDNKQFYYIDTHKGVVNQYDFDMENAKISNCKNIFTLKKADIPGGPDGMTIDTDGNLWIAIFGGDRIIKIDPRKPETLLESIKLPAHQVTSAAWGGPDLDQLYVTTAKLTTDGIEYPPPDHGATYVITGTVNYERISCDKMAPTVERVTESTELGEGPHWDAPSQSLYFVDIFRKSIHRYVPATKKHTKAVIGTDTVSLIIPVEGHRNKFLISLGRHLATIKWDGEHHQVSEITKLGEVDDQSDTLDNRFNDGKCDPTGRLWAGTMGGEPVYGHVKPNKGGLFSLGPDHQLKKHLSHISISNGLAWNPDLGKFYYIDSPKRTVEEYDVDLKHGSLSNGRAVFTLDKHDIPGFPDGMAIDTDGNLWVAIFNGHRVIKIDPRKPETLLQTIKIPAQQVTSVAFGGPNLDELYVTTAAFTVDGVELPPPKHGAVYRVTGVGAKGFPGVNVKVAHWDSDTQNLYYVDVPQSTIYRYRPATGIVTKARVGDEPLAFAFPVEGKDDQFVAGLGRKVVILRWDGVSKSVCSCHTVKEVDRQPELSTNRLNGGKVDPFGRLWAGTMGGQDDTGEAIPGRGSLYSFTQGKVKRHLKEIGISNGIAFDTELNKMYYVDTLFPGIYEFDYDGENGEISNRKIVFKFEDNCISGKPDGLTIDKDGNLWLAVIYGSAVLKIDPRTGSMLKKIEMPTSQITALTWGNKHLNVLYVNSAKMAVDGKVPDEPAGCTFTLEYLGKSTGEAGVRYKL</sequence>
<evidence type="ECO:0000313" key="18">
    <source>
        <dbReference type="Proteomes" id="UP000719412"/>
    </source>
</evidence>
<dbReference type="FunFam" id="2.120.10.30:FF:000027">
    <property type="entry name" value="Regucalcin homologue"/>
    <property type="match status" value="7"/>
</dbReference>
<evidence type="ECO:0000256" key="2">
    <source>
        <dbReference type="ARBA" id="ARBA00001913"/>
    </source>
</evidence>
<evidence type="ECO:0000313" key="17">
    <source>
        <dbReference type="EMBL" id="KAH0811826.1"/>
    </source>
</evidence>
<dbReference type="Proteomes" id="UP000719412">
    <property type="component" value="Unassembled WGS sequence"/>
</dbReference>
<dbReference type="GO" id="GO:0005509">
    <property type="term" value="F:calcium ion binding"/>
    <property type="evidence" value="ECO:0007669"/>
    <property type="project" value="TreeGrafter"/>
</dbReference>
<comment type="catalytic activity">
    <reaction evidence="1">
        <text>D-glucono-1,5-lactone + H2O = D-gluconate + H(+)</text>
        <dbReference type="Rhea" id="RHEA:10440"/>
        <dbReference type="ChEBI" id="CHEBI:15377"/>
        <dbReference type="ChEBI" id="CHEBI:15378"/>
        <dbReference type="ChEBI" id="CHEBI:16217"/>
        <dbReference type="ChEBI" id="CHEBI:18391"/>
        <dbReference type="EC" id="3.1.1.17"/>
    </reaction>
</comment>
<feature type="domain" description="SMP-30/Gluconolactonase/LRE-like region" evidence="16">
    <location>
        <begin position="662"/>
        <end position="922"/>
    </location>
</feature>
<evidence type="ECO:0000259" key="16">
    <source>
        <dbReference type="Pfam" id="PF08450"/>
    </source>
</evidence>
<evidence type="ECO:0000256" key="3">
    <source>
        <dbReference type="ARBA" id="ARBA00001936"/>
    </source>
</evidence>
<dbReference type="SUPFAM" id="SSF63829">
    <property type="entry name" value="Calcium-dependent phosphotriesterase"/>
    <property type="match status" value="9"/>
</dbReference>
<feature type="domain" description="SMP-30/Gluconolactonase/LRE-like region" evidence="16">
    <location>
        <begin position="2080"/>
        <end position="2340"/>
    </location>
</feature>
<keyword evidence="10 15" id="KW-0479">Metal-binding</keyword>
<feature type="binding site" evidence="15">
    <location>
        <position position="2280"/>
    </location>
    <ligand>
        <name>a divalent metal cation</name>
        <dbReference type="ChEBI" id="CHEBI:60240"/>
    </ligand>
</feature>
<dbReference type="Gene3D" id="2.120.10.30">
    <property type="entry name" value="TolB, C-terminal domain"/>
    <property type="match status" value="9"/>
</dbReference>
<keyword evidence="11" id="KW-0378">Hydrolase</keyword>
<dbReference type="PANTHER" id="PTHR10907:SF66">
    <property type="entry name" value="MIP34848P1-RELATED"/>
    <property type="match status" value="1"/>
</dbReference>
<comment type="subcellular location">
    <subcellularLocation>
        <location evidence="5">Cytoplasm</location>
    </subcellularLocation>
</comment>
<feature type="binding site" evidence="15">
    <location>
        <position position="2177"/>
    </location>
    <ligand>
        <name>substrate</name>
    </ligand>
</feature>
<protein>
    <recommendedName>
        <fullName evidence="8">Regucalcin</fullName>
        <ecNumber evidence="7">3.1.1.17</ecNumber>
    </recommendedName>
    <alternativeName>
        <fullName evidence="13">Gluconolactonase</fullName>
    </alternativeName>
</protein>
<evidence type="ECO:0000256" key="7">
    <source>
        <dbReference type="ARBA" id="ARBA00013227"/>
    </source>
</evidence>
<reference evidence="17" key="1">
    <citation type="journal article" date="2020" name="J Insects Food Feed">
        <title>The yellow mealworm (Tenebrio molitor) genome: a resource for the emerging insects as food and feed industry.</title>
        <authorList>
            <person name="Eriksson T."/>
            <person name="Andere A."/>
            <person name="Kelstrup H."/>
            <person name="Emery V."/>
            <person name="Picard C."/>
        </authorList>
    </citation>
    <scope>NUCLEOTIDE SEQUENCE</scope>
    <source>
        <strain evidence="17">Stoneville</strain>
        <tissue evidence="17">Whole head</tissue>
    </source>
</reference>
<keyword evidence="18" id="KW-1185">Reference proteome</keyword>
<comment type="similarity">
    <text evidence="6">Belongs to the SMP-30/CGR1 family.</text>
</comment>
<dbReference type="EC" id="3.1.1.17" evidence="7"/>
<accession>A0A8J6HCQ4</accession>
<evidence type="ECO:0000256" key="4">
    <source>
        <dbReference type="ARBA" id="ARBA00001946"/>
    </source>
</evidence>
<feature type="domain" description="SMP-30/Gluconolactonase/LRE-like region" evidence="16">
    <location>
        <begin position="986"/>
        <end position="1082"/>
    </location>
</feature>
<dbReference type="InterPro" id="IPR013658">
    <property type="entry name" value="SGL"/>
</dbReference>
<comment type="caution">
    <text evidence="17">The sequence shown here is derived from an EMBL/GenBank/DDBJ whole genome shotgun (WGS) entry which is preliminary data.</text>
</comment>
<gene>
    <name evidence="17" type="ORF">GEV33_010963</name>
</gene>
<feature type="active site" description="Proton donor/acceptor" evidence="14">
    <location>
        <position position="2280"/>
    </location>
</feature>
<dbReference type="EMBL" id="JABDTM020026524">
    <property type="protein sequence ID" value="KAH0811826.1"/>
    <property type="molecule type" value="Genomic_DNA"/>
</dbReference>
<feature type="domain" description="SMP-30/Gluconolactonase/LRE-like region" evidence="16">
    <location>
        <begin position="2377"/>
        <end position="2630"/>
    </location>
</feature>
<dbReference type="GO" id="GO:0004341">
    <property type="term" value="F:gluconolactonase activity"/>
    <property type="evidence" value="ECO:0007669"/>
    <property type="project" value="UniProtKB-EC"/>
</dbReference>
<dbReference type="PRINTS" id="PR01790">
    <property type="entry name" value="SMP30FAMILY"/>
</dbReference>
<comment type="cofactor">
    <cofactor evidence="2">
        <name>Ca(2+)</name>
        <dbReference type="ChEBI" id="CHEBI:29108"/>
    </cofactor>
</comment>
<dbReference type="PANTHER" id="PTHR10907">
    <property type="entry name" value="REGUCALCIN"/>
    <property type="match status" value="1"/>
</dbReference>
<comment type="cofactor">
    <cofactor evidence="3">
        <name>Mn(2+)</name>
        <dbReference type="ChEBI" id="CHEBI:29035"/>
    </cofactor>
</comment>
<dbReference type="GO" id="GO:0005737">
    <property type="term" value="C:cytoplasm"/>
    <property type="evidence" value="ECO:0007669"/>
    <property type="project" value="UniProtKB-SubCell"/>
</dbReference>
<keyword evidence="9" id="KW-0963">Cytoplasm</keyword>
<evidence type="ECO:0000256" key="14">
    <source>
        <dbReference type="PIRSR" id="PIRSR605511-1"/>
    </source>
</evidence>
<feature type="binding site" evidence="15">
    <location>
        <position position="2228"/>
    </location>
    <ligand>
        <name>a divalent metal cation</name>
        <dbReference type="ChEBI" id="CHEBI:60240"/>
    </ligand>
</feature>
<feature type="domain" description="SMP-30/Gluconolactonase/LRE-like region" evidence="16">
    <location>
        <begin position="1135"/>
        <end position="1395"/>
    </location>
</feature>
<keyword evidence="12" id="KW-0106">Calcium</keyword>
<feature type="domain" description="SMP-30/Gluconolactonase/LRE-like region" evidence="16">
    <location>
        <begin position="13"/>
        <end position="272"/>
    </location>
</feature>
<feature type="domain" description="SMP-30/Gluconolactonase/LRE-like region" evidence="16">
    <location>
        <begin position="1467"/>
        <end position="1727"/>
    </location>
</feature>
<name>A0A8J6HCQ4_TENMO</name>
<feature type="binding site" evidence="15">
    <location>
        <position position="2175"/>
    </location>
    <ligand>
        <name>substrate</name>
    </ligand>
</feature>